<evidence type="ECO:0000313" key="2">
    <source>
        <dbReference type="EMBL" id="KAF9778257.1"/>
    </source>
</evidence>
<gene>
    <name evidence="2" type="ORF">BJ322DRAFT_1114496</name>
</gene>
<dbReference type="SUPFAM" id="SSF81383">
    <property type="entry name" value="F-box domain"/>
    <property type="match status" value="1"/>
</dbReference>
<evidence type="ECO:0000313" key="3">
    <source>
        <dbReference type="Proteomes" id="UP000736335"/>
    </source>
</evidence>
<dbReference type="Pfam" id="PF00646">
    <property type="entry name" value="F-box"/>
    <property type="match status" value="1"/>
</dbReference>
<feature type="domain" description="F-box" evidence="1">
    <location>
        <begin position="2"/>
        <end position="48"/>
    </location>
</feature>
<dbReference type="Gene3D" id="1.20.1280.50">
    <property type="match status" value="1"/>
</dbReference>
<dbReference type="InterPro" id="IPR001810">
    <property type="entry name" value="F-box_dom"/>
</dbReference>
<name>A0A9P6H3Q8_9AGAM</name>
<organism evidence="2 3">
    <name type="scientific">Thelephora terrestris</name>
    <dbReference type="NCBI Taxonomy" id="56493"/>
    <lineage>
        <taxon>Eukaryota</taxon>
        <taxon>Fungi</taxon>
        <taxon>Dikarya</taxon>
        <taxon>Basidiomycota</taxon>
        <taxon>Agaricomycotina</taxon>
        <taxon>Agaricomycetes</taxon>
        <taxon>Thelephorales</taxon>
        <taxon>Thelephoraceae</taxon>
        <taxon>Thelephora</taxon>
    </lineage>
</organism>
<dbReference type="PROSITE" id="PS50181">
    <property type="entry name" value="FBOX"/>
    <property type="match status" value="1"/>
</dbReference>
<comment type="caution">
    <text evidence="2">The sequence shown here is derived from an EMBL/GenBank/DDBJ whole genome shotgun (WGS) entry which is preliminary data.</text>
</comment>
<dbReference type="OrthoDB" id="2751409at2759"/>
<dbReference type="InterPro" id="IPR036047">
    <property type="entry name" value="F-box-like_dom_sf"/>
</dbReference>
<sequence length="295" mass="33063">MTDLTQRLPPELLAKILERVSFPDVLRSKQVNRVFRDVILASPLIQHKIELRAAGLEYNAAAGISLVDSRNALLQYRSNLDSLRPVEKRSFEILQAGKVVHARSGGGAFAIAKDSVQVFTLGSASRGIPHKEWEIPLPVTDLEDFCLYPGDDVIAFVEKQRVDGDLQVKIHLRSLSDGEHHPAALVSTIQHCWRGAETYAISSVLISSSRLVECIAELPGNTMEHLAIWDWKKGQLLFELEDYSRVSVEFIDEHRLFFNLDPWGSRAQSLVVVDTEKVMGGAPMRTTFHLSTHLF</sequence>
<dbReference type="AlphaFoldDB" id="A0A9P6H3Q8"/>
<dbReference type="Proteomes" id="UP000736335">
    <property type="component" value="Unassembled WGS sequence"/>
</dbReference>
<accession>A0A9P6H3Q8</accession>
<keyword evidence="3" id="KW-1185">Reference proteome</keyword>
<protein>
    <recommendedName>
        <fullName evidence="1">F-box domain-containing protein</fullName>
    </recommendedName>
</protein>
<dbReference type="CDD" id="cd09917">
    <property type="entry name" value="F-box_SF"/>
    <property type="match status" value="1"/>
</dbReference>
<reference evidence="2" key="2">
    <citation type="submission" date="2020-11" db="EMBL/GenBank/DDBJ databases">
        <authorList>
            <consortium name="DOE Joint Genome Institute"/>
            <person name="Kuo A."/>
            <person name="Miyauchi S."/>
            <person name="Kiss E."/>
            <person name="Drula E."/>
            <person name="Kohler A."/>
            <person name="Sanchez-Garcia M."/>
            <person name="Andreopoulos B."/>
            <person name="Barry K.W."/>
            <person name="Bonito G."/>
            <person name="Buee M."/>
            <person name="Carver A."/>
            <person name="Chen C."/>
            <person name="Cichocki N."/>
            <person name="Clum A."/>
            <person name="Culley D."/>
            <person name="Crous P.W."/>
            <person name="Fauchery L."/>
            <person name="Girlanda M."/>
            <person name="Hayes R."/>
            <person name="Keri Z."/>
            <person name="Labutti K."/>
            <person name="Lipzen A."/>
            <person name="Lombard V."/>
            <person name="Magnuson J."/>
            <person name="Maillard F."/>
            <person name="Morin E."/>
            <person name="Murat C."/>
            <person name="Nolan M."/>
            <person name="Ohm R."/>
            <person name="Pangilinan J."/>
            <person name="Pereira M."/>
            <person name="Perotto S."/>
            <person name="Peter M."/>
            <person name="Riley R."/>
            <person name="Sitrit Y."/>
            <person name="Stielow B."/>
            <person name="Szollosi G."/>
            <person name="Zifcakova L."/>
            <person name="Stursova M."/>
            <person name="Spatafora J.W."/>
            <person name="Tedersoo L."/>
            <person name="Vaario L.-M."/>
            <person name="Yamada A."/>
            <person name="Yan M."/>
            <person name="Wang P."/>
            <person name="Xu J."/>
            <person name="Bruns T."/>
            <person name="Baldrian P."/>
            <person name="Vilgalys R."/>
            <person name="Henrissat B."/>
            <person name="Grigoriev I.V."/>
            <person name="Hibbett D."/>
            <person name="Nagy L.G."/>
            <person name="Martin F.M."/>
        </authorList>
    </citation>
    <scope>NUCLEOTIDE SEQUENCE</scope>
    <source>
        <strain evidence="2">UH-Tt-Lm1</strain>
    </source>
</reference>
<dbReference type="SMART" id="SM00256">
    <property type="entry name" value="FBOX"/>
    <property type="match status" value="1"/>
</dbReference>
<reference evidence="2" key="1">
    <citation type="journal article" date="2020" name="Nat. Commun.">
        <title>Large-scale genome sequencing of mycorrhizal fungi provides insights into the early evolution of symbiotic traits.</title>
        <authorList>
            <person name="Miyauchi S."/>
            <person name="Kiss E."/>
            <person name="Kuo A."/>
            <person name="Drula E."/>
            <person name="Kohler A."/>
            <person name="Sanchez-Garcia M."/>
            <person name="Morin E."/>
            <person name="Andreopoulos B."/>
            <person name="Barry K.W."/>
            <person name="Bonito G."/>
            <person name="Buee M."/>
            <person name="Carver A."/>
            <person name="Chen C."/>
            <person name="Cichocki N."/>
            <person name="Clum A."/>
            <person name="Culley D."/>
            <person name="Crous P.W."/>
            <person name="Fauchery L."/>
            <person name="Girlanda M."/>
            <person name="Hayes R.D."/>
            <person name="Keri Z."/>
            <person name="LaButti K."/>
            <person name="Lipzen A."/>
            <person name="Lombard V."/>
            <person name="Magnuson J."/>
            <person name="Maillard F."/>
            <person name="Murat C."/>
            <person name="Nolan M."/>
            <person name="Ohm R.A."/>
            <person name="Pangilinan J."/>
            <person name="Pereira M.F."/>
            <person name="Perotto S."/>
            <person name="Peter M."/>
            <person name="Pfister S."/>
            <person name="Riley R."/>
            <person name="Sitrit Y."/>
            <person name="Stielow J.B."/>
            <person name="Szollosi G."/>
            <person name="Zifcakova L."/>
            <person name="Stursova M."/>
            <person name="Spatafora J.W."/>
            <person name="Tedersoo L."/>
            <person name="Vaario L.M."/>
            <person name="Yamada A."/>
            <person name="Yan M."/>
            <person name="Wang P."/>
            <person name="Xu J."/>
            <person name="Bruns T."/>
            <person name="Baldrian P."/>
            <person name="Vilgalys R."/>
            <person name="Dunand C."/>
            <person name="Henrissat B."/>
            <person name="Grigoriev I.V."/>
            <person name="Hibbett D."/>
            <person name="Nagy L.G."/>
            <person name="Martin F.M."/>
        </authorList>
    </citation>
    <scope>NUCLEOTIDE SEQUENCE</scope>
    <source>
        <strain evidence="2">UH-Tt-Lm1</strain>
    </source>
</reference>
<dbReference type="EMBL" id="WIUZ02000024">
    <property type="protein sequence ID" value="KAF9778257.1"/>
    <property type="molecule type" value="Genomic_DNA"/>
</dbReference>
<evidence type="ECO:0000259" key="1">
    <source>
        <dbReference type="PROSITE" id="PS50181"/>
    </source>
</evidence>
<proteinExistence type="predicted"/>